<dbReference type="InterPro" id="IPR008719">
    <property type="entry name" value="N2O_reductase_NosL"/>
</dbReference>
<evidence type="ECO:0008006" key="3">
    <source>
        <dbReference type="Google" id="ProtNLM"/>
    </source>
</evidence>
<sequence>MAITRYPGPKGQIFMKGSDEPAKFCSTRDMMIFALQPENRRQIEAIFVHDMAATDWESPADTAFISAEDAKFVYHTSKKAVMGPAVAPFSDENAATTFIDEWGGKLYSLDQITIDLLEKP</sequence>
<dbReference type="AlphaFoldDB" id="A0AA37WX91"/>
<comment type="caution">
    <text evidence="1">The sequence shown here is derived from an EMBL/GenBank/DDBJ whole genome shotgun (WGS) entry which is preliminary data.</text>
</comment>
<dbReference type="EMBL" id="BSPO01000001">
    <property type="protein sequence ID" value="GLS82235.1"/>
    <property type="molecule type" value="Genomic_DNA"/>
</dbReference>
<reference evidence="1 2" key="1">
    <citation type="journal article" date="2014" name="Int. J. Syst. Evol. Microbiol.">
        <title>Complete genome sequence of Corynebacterium casei LMG S-19264T (=DSM 44701T), isolated from a smear-ripened cheese.</title>
        <authorList>
            <consortium name="US DOE Joint Genome Institute (JGI-PGF)"/>
            <person name="Walter F."/>
            <person name="Albersmeier A."/>
            <person name="Kalinowski J."/>
            <person name="Ruckert C."/>
        </authorList>
    </citation>
    <scope>NUCLEOTIDE SEQUENCE [LARGE SCALE GENOMIC DNA]</scope>
    <source>
        <strain evidence="1 2">NBRC 112785</strain>
    </source>
</reference>
<accession>A0AA37WX91</accession>
<dbReference type="PANTHER" id="PTHR41247:SF1">
    <property type="entry name" value="HTH-TYPE TRANSCRIPTIONAL REPRESSOR YCNK"/>
    <property type="match status" value="1"/>
</dbReference>
<proteinExistence type="predicted"/>
<name>A0AA37WX91_9GAMM</name>
<gene>
    <name evidence="1" type="ORF">GCM10007894_02120</name>
</gene>
<evidence type="ECO:0000313" key="1">
    <source>
        <dbReference type="EMBL" id="GLS82235.1"/>
    </source>
</evidence>
<dbReference type="Pfam" id="PF05573">
    <property type="entry name" value="NosL"/>
    <property type="match status" value="1"/>
</dbReference>
<organism evidence="1 2">
    <name type="scientific">Paraferrimonas haliotis</name>
    <dbReference type="NCBI Taxonomy" id="2013866"/>
    <lineage>
        <taxon>Bacteria</taxon>
        <taxon>Pseudomonadati</taxon>
        <taxon>Pseudomonadota</taxon>
        <taxon>Gammaproteobacteria</taxon>
        <taxon>Alteromonadales</taxon>
        <taxon>Ferrimonadaceae</taxon>
        <taxon>Paraferrimonas</taxon>
    </lineage>
</organism>
<protein>
    <recommendedName>
        <fullName evidence="3">Nitrous oxide reductase accessory protein NosL</fullName>
    </recommendedName>
</protein>
<keyword evidence="2" id="KW-1185">Reference proteome</keyword>
<dbReference type="PANTHER" id="PTHR41247">
    <property type="entry name" value="HTH-TYPE TRANSCRIPTIONAL REPRESSOR YCNK"/>
    <property type="match status" value="1"/>
</dbReference>
<dbReference type="SUPFAM" id="SSF160387">
    <property type="entry name" value="NosL/MerB-like"/>
    <property type="match status" value="1"/>
</dbReference>
<evidence type="ECO:0000313" key="2">
    <source>
        <dbReference type="Proteomes" id="UP001157439"/>
    </source>
</evidence>
<dbReference type="Gene3D" id="3.30.70.2050">
    <property type="match status" value="1"/>
</dbReference>
<dbReference type="Gene3D" id="3.30.70.2060">
    <property type="match status" value="1"/>
</dbReference>
<dbReference type="Proteomes" id="UP001157439">
    <property type="component" value="Unassembled WGS sequence"/>
</dbReference>